<sequence length="130" mass="14941">MEQASAKDLSEILVRFLLRFEYDDNERLSQAELEAIYNFVLPYIPGNKKIVREMADYVDCAFSFLLLEIRQAVALYDAFQMSMDNIPVEQHDSLQGLCAQLSAGDKVQHPVWGEFFKAIPLLLKDYGPYV</sequence>
<dbReference type="VEuPathDB" id="FungiDB:ASPVEDRAFT_834622"/>
<dbReference type="EMBL" id="KV878132">
    <property type="protein sequence ID" value="OJJ05174.1"/>
    <property type="molecule type" value="Genomic_DNA"/>
</dbReference>
<proteinExistence type="predicted"/>
<name>A0A1L9PUF9_ASPVE</name>
<dbReference type="Gene3D" id="1.10.600.10">
    <property type="entry name" value="Farnesyl Diphosphate Synthase"/>
    <property type="match status" value="1"/>
</dbReference>
<dbReference type="AlphaFoldDB" id="A0A1L9PUF9"/>
<dbReference type="Proteomes" id="UP000184073">
    <property type="component" value="Unassembled WGS sequence"/>
</dbReference>
<dbReference type="InterPro" id="IPR008949">
    <property type="entry name" value="Isoprenoid_synthase_dom_sf"/>
</dbReference>
<accession>A0A1L9PUF9</accession>
<dbReference type="STRING" id="1036611.A0A1L9PUF9"/>
<gene>
    <name evidence="1" type="ORF">ASPVEDRAFT_834622</name>
</gene>
<protein>
    <submittedName>
        <fullName evidence="1">Uncharacterized protein</fullName>
    </submittedName>
</protein>
<dbReference type="RefSeq" id="XP_040670936.1">
    <property type="nucleotide sequence ID" value="XM_040817396.1"/>
</dbReference>
<evidence type="ECO:0000313" key="1">
    <source>
        <dbReference type="EMBL" id="OJJ05174.1"/>
    </source>
</evidence>
<dbReference type="GeneID" id="63732907"/>
<keyword evidence="2" id="KW-1185">Reference proteome</keyword>
<organism evidence="1 2">
    <name type="scientific">Aspergillus versicolor CBS 583.65</name>
    <dbReference type="NCBI Taxonomy" id="1036611"/>
    <lineage>
        <taxon>Eukaryota</taxon>
        <taxon>Fungi</taxon>
        <taxon>Dikarya</taxon>
        <taxon>Ascomycota</taxon>
        <taxon>Pezizomycotina</taxon>
        <taxon>Eurotiomycetes</taxon>
        <taxon>Eurotiomycetidae</taxon>
        <taxon>Eurotiales</taxon>
        <taxon>Aspergillaceae</taxon>
        <taxon>Aspergillus</taxon>
        <taxon>Aspergillus subgen. Nidulantes</taxon>
    </lineage>
</organism>
<reference evidence="2" key="1">
    <citation type="journal article" date="2017" name="Genome Biol.">
        <title>Comparative genomics reveals high biological diversity and specific adaptations in the industrially and medically important fungal genus Aspergillus.</title>
        <authorList>
            <person name="de Vries R.P."/>
            <person name="Riley R."/>
            <person name="Wiebenga A."/>
            <person name="Aguilar-Osorio G."/>
            <person name="Amillis S."/>
            <person name="Uchima C.A."/>
            <person name="Anderluh G."/>
            <person name="Asadollahi M."/>
            <person name="Askin M."/>
            <person name="Barry K."/>
            <person name="Battaglia E."/>
            <person name="Bayram O."/>
            <person name="Benocci T."/>
            <person name="Braus-Stromeyer S.A."/>
            <person name="Caldana C."/>
            <person name="Canovas D."/>
            <person name="Cerqueira G.C."/>
            <person name="Chen F."/>
            <person name="Chen W."/>
            <person name="Choi C."/>
            <person name="Clum A."/>
            <person name="Dos Santos R.A."/>
            <person name="Damasio A.R."/>
            <person name="Diallinas G."/>
            <person name="Emri T."/>
            <person name="Fekete E."/>
            <person name="Flipphi M."/>
            <person name="Freyberg S."/>
            <person name="Gallo A."/>
            <person name="Gournas C."/>
            <person name="Habgood R."/>
            <person name="Hainaut M."/>
            <person name="Harispe M.L."/>
            <person name="Henrissat B."/>
            <person name="Hilden K.S."/>
            <person name="Hope R."/>
            <person name="Hossain A."/>
            <person name="Karabika E."/>
            <person name="Karaffa L."/>
            <person name="Karanyi Z."/>
            <person name="Krasevec N."/>
            <person name="Kuo A."/>
            <person name="Kusch H."/>
            <person name="LaButti K."/>
            <person name="Lagendijk E.L."/>
            <person name="Lapidus A."/>
            <person name="Levasseur A."/>
            <person name="Lindquist E."/>
            <person name="Lipzen A."/>
            <person name="Logrieco A.F."/>
            <person name="MacCabe A."/>
            <person name="Maekelae M.R."/>
            <person name="Malavazi I."/>
            <person name="Melin P."/>
            <person name="Meyer V."/>
            <person name="Mielnichuk N."/>
            <person name="Miskei M."/>
            <person name="Molnar A.P."/>
            <person name="Mule G."/>
            <person name="Ngan C.Y."/>
            <person name="Orejas M."/>
            <person name="Orosz E."/>
            <person name="Ouedraogo J.P."/>
            <person name="Overkamp K.M."/>
            <person name="Park H.-S."/>
            <person name="Perrone G."/>
            <person name="Piumi F."/>
            <person name="Punt P.J."/>
            <person name="Ram A.F."/>
            <person name="Ramon A."/>
            <person name="Rauscher S."/>
            <person name="Record E."/>
            <person name="Riano-Pachon D.M."/>
            <person name="Robert V."/>
            <person name="Roehrig J."/>
            <person name="Ruller R."/>
            <person name="Salamov A."/>
            <person name="Salih N.S."/>
            <person name="Samson R.A."/>
            <person name="Sandor E."/>
            <person name="Sanguinetti M."/>
            <person name="Schuetze T."/>
            <person name="Sepcic K."/>
            <person name="Shelest E."/>
            <person name="Sherlock G."/>
            <person name="Sophianopoulou V."/>
            <person name="Squina F.M."/>
            <person name="Sun H."/>
            <person name="Susca A."/>
            <person name="Todd R.B."/>
            <person name="Tsang A."/>
            <person name="Unkles S.E."/>
            <person name="van de Wiele N."/>
            <person name="van Rossen-Uffink D."/>
            <person name="Oliveira J.V."/>
            <person name="Vesth T.C."/>
            <person name="Visser J."/>
            <person name="Yu J.-H."/>
            <person name="Zhou M."/>
            <person name="Andersen M.R."/>
            <person name="Archer D.B."/>
            <person name="Baker S.E."/>
            <person name="Benoit I."/>
            <person name="Brakhage A.A."/>
            <person name="Braus G.H."/>
            <person name="Fischer R."/>
            <person name="Frisvad J.C."/>
            <person name="Goldman G.H."/>
            <person name="Houbraken J."/>
            <person name="Oakley B."/>
            <person name="Pocsi I."/>
            <person name="Scazzocchio C."/>
            <person name="Seiboth B."/>
            <person name="vanKuyk P.A."/>
            <person name="Wortman J."/>
            <person name="Dyer P.S."/>
            <person name="Grigoriev I.V."/>
        </authorList>
    </citation>
    <scope>NUCLEOTIDE SEQUENCE [LARGE SCALE GENOMIC DNA]</scope>
    <source>
        <strain evidence="2">CBS 583.65</strain>
    </source>
</reference>
<dbReference type="OrthoDB" id="2998174at2759"/>
<evidence type="ECO:0000313" key="2">
    <source>
        <dbReference type="Proteomes" id="UP000184073"/>
    </source>
</evidence>